<dbReference type="PRINTS" id="PR00032">
    <property type="entry name" value="HTHARAC"/>
</dbReference>
<dbReference type="Pfam" id="PF02311">
    <property type="entry name" value="AraC_binding"/>
    <property type="match status" value="1"/>
</dbReference>
<dbReference type="Gene3D" id="1.10.10.60">
    <property type="entry name" value="Homeodomain-like"/>
    <property type="match status" value="2"/>
</dbReference>
<keyword evidence="7" id="KW-1185">Reference proteome</keyword>
<dbReference type="Proteomes" id="UP000247476">
    <property type="component" value="Unassembled WGS sequence"/>
</dbReference>
<evidence type="ECO:0000256" key="2">
    <source>
        <dbReference type="ARBA" id="ARBA00023125"/>
    </source>
</evidence>
<dbReference type="InterPro" id="IPR037923">
    <property type="entry name" value="HTH-like"/>
</dbReference>
<dbReference type="PANTHER" id="PTHR43280">
    <property type="entry name" value="ARAC-FAMILY TRANSCRIPTIONAL REGULATOR"/>
    <property type="match status" value="1"/>
</dbReference>
<dbReference type="InterPro" id="IPR014710">
    <property type="entry name" value="RmlC-like_jellyroll"/>
</dbReference>
<evidence type="ECO:0000313" key="7">
    <source>
        <dbReference type="Proteomes" id="UP000247476"/>
    </source>
</evidence>
<dbReference type="SUPFAM" id="SSF51215">
    <property type="entry name" value="Regulatory protein AraC"/>
    <property type="match status" value="1"/>
</dbReference>
<dbReference type="AlphaFoldDB" id="A0A2V5KGS1"/>
<dbReference type="PANTHER" id="PTHR43280:SF2">
    <property type="entry name" value="HTH-TYPE TRANSCRIPTIONAL REGULATOR EXSA"/>
    <property type="match status" value="1"/>
</dbReference>
<feature type="region of interest" description="Disordered" evidence="4">
    <location>
        <begin position="284"/>
        <end position="305"/>
    </location>
</feature>
<feature type="domain" description="HTH araC/xylS-type" evidence="5">
    <location>
        <begin position="192"/>
        <end position="290"/>
    </location>
</feature>
<dbReference type="InterPro" id="IPR003313">
    <property type="entry name" value="AraC-bd"/>
</dbReference>
<comment type="caution">
    <text evidence="6">The sequence shown here is derived from an EMBL/GenBank/DDBJ whole genome shotgun (WGS) entry which is preliminary data.</text>
</comment>
<dbReference type="GO" id="GO:0043565">
    <property type="term" value="F:sequence-specific DNA binding"/>
    <property type="evidence" value="ECO:0007669"/>
    <property type="project" value="InterPro"/>
</dbReference>
<keyword evidence="1" id="KW-0805">Transcription regulation</keyword>
<dbReference type="SMART" id="SM00342">
    <property type="entry name" value="HTH_ARAC"/>
    <property type="match status" value="1"/>
</dbReference>
<dbReference type="SUPFAM" id="SSF46689">
    <property type="entry name" value="Homeodomain-like"/>
    <property type="match status" value="2"/>
</dbReference>
<dbReference type="GO" id="GO:0003700">
    <property type="term" value="F:DNA-binding transcription factor activity"/>
    <property type="evidence" value="ECO:0007669"/>
    <property type="project" value="InterPro"/>
</dbReference>
<evidence type="ECO:0000256" key="1">
    <source>
        <dbReference type="ARBA" id="ARBA00023015"/>
    </source>
</evidence>
<accession>A0A2V5KGS1</accession>
<evidence type="ECO:0000313" key="6">
    <source>
        <dbReference type="EMBL" id="PYI53420.1"/>
    </source>
</evidence>
<gene>
    <name evidence="6" type="ORF">DLM86_16715</name>
</gene>
<dbReference type="PROSITE" id="PS01124">
    <property type="entry name" value="HTH_ARAC_FAMILY_2"/>
    <property type="match status" value="1"/>
</dbReference>
<dbReference type="Pfam" id="PF12833">
    <property type="entry name" value="HTH_18"/>
    <property type="match status" value="1"/>
</dbReference>
<dbReference type="InterPro" id="IPR020449">
    <property type="entry name" value="Tscrpt_reg_AraC-type_HTH"/>
</dbReference>
<dbReference type="RefSeq" id="WP_110841192.1">
    <property type="nucleotide sequence ID" value="NZ_QJVJ01000007.1"/>
</dbReference>
<evidence type="ECO:0000256" key="3">
    <source>
        <dbReference type="ARBA" id="ARBA00023163"/>
    </source>
</evidence>
<keyword evidence="2" id="KW-0238">DNA-binding</keyword>
<protein>
    <recommendedName>
        <fullName evidence="5">HTH araC/xylS-type domain-containing protein</fullName>
    </recommendedName>
</protein>
<dbReference type="EMBL" id="QJVJ01000007">
    <property type="protein sequence ID" value="PYI53420.1"/>
    <property type="molecule type" value="Genomic_DNA"/>
</dbReference>
<dbReference type="Gene3D" id="2.60.120.10">
    <property type="entry name" value="Jelly Rolls"/>
    <property type="match status" value="1"/>
</dbReference>
<sequence>MTIRRPVYALRGQSFFGRDFPVFVNRASETFDLVEHSHDFAEIAYVAEGKGFHYIGDRVIPVRKGDLFYIPVGMSHVFRPSDGSAKSPLIVHNCIIGLELFDRIVASHSLLLPEEETGALVSIRNRTEWLRAEEGTSDARHVMERLYAEYAAKREGRALMIVTYVVQLLLVLARSVRDADRGQFADADVRMERAIRLIASRLDDPPPVSEVAAAVNIGPRHFHRLFKRSTGQTYTDYVHSRQIEACCEQLRATDRKVYEIAESVGYKDPKYFHVLFKRKTGLSPREYRKRSRGVPETEGEEPAPD</sequence>
<organism evidence="6 7">
    <name type="scientific">Paenibacillus flagellatus</name>
    <dbReference type="NCBI Taxonomy" id="2211139"/>
    <lineage>
        <taxon>Bacteria</taxon>
        <taxon>Bacillati</taxon>
        <taxon>Bacillota</taxon>
        <taxon>Bacilli</taxon>
        <taxon>Bacillales</taxon>
        <taxon>Paenibacillaceae</taxon>
        <taxon>Paenibacillus</taxon>
    </lineage>
</organism>
<dbReference type="InterPro" id="IPR018060">
    <property type="entry name" value="HTH_AraC"/>
</dbReference>
<proteinExistence type="predicted"/>
<name>A0A2V5KGS1_9BACL</name>
<evidence type="ECO:0000256" key="4">
    <source>
        <dbReference type="SAM" id="MobiDB-lite"/>
    </source>
</evidence>
<dbReference type="OrthoDB" id="2582835at2"/>
<reference evidence="6 7" key="1">
    <citation type="submission" date="2018-05" db="EMBL/GenBank/DDBJ databases">
        <title>Paenibacillus flagellatus sp. nov., isolated from selenium mineral soil.</title>
        <authorList>
            <person name="Dai X."/>
        </authorList>
    </citation>
    <scope>NUCLEOTIDE SEQUENCE [LARGE SCALE GENOMIC DNA]</scope>
    <source>
        <strain evidence="6 7">DXL2</strain>
    </source>
</reference>
<keyword evidence="3" id="KW-0804">Transcription</keyword>
<dbReference type="InterPro" id="IPR009057">
    <property type="entry name" value="Homeodomain-like_sf"/>
</dbReference>
<evidence type="ECO:0000259" key="5">
    <source>
        <dbReference type="PROSITE" id="PS01124"/>
    </source>
</evidence>